<protein>
    <submittedName>
        <fullName evidence="2">Uncharacterized protein</fullName>
    </submittedName>
</protein>
<organism evidence="2 3">
    <name type="scientific">Methanobrevibacter ruminantium (strain ATCC 35063 / DSM 1093 / JCM 13430 / OCM 146 / M1)</name>
    <name type="common">Methanobacterium ruminantium</name>
    <dbReference type="NCBI Taxonomy" id="634498"/>
    <lineage>
        <taxon>Archaea</taxon>
        <taxon>Methanobacteriati</taxon>
        <taxon>Methanobacteriota</taxon>
        <taxon>Methanomada group</taxon>
        <taxon>Methanobacteria</taxon>
        <taxon>Methanobacteriales</taxon>
        <taxon>Methanobacteriaceae</taxon>
        <taxon>Methanobrevibacter</taxon>
    </lineage>
</organism>
<feature type="transmembrane region" description="Helical" evidence="1">
    <location>
        <begin position="6"/>
        <end position="23"/>
    </location>
</feature>
<dbReference type="PATRIC" id="fig|634498.28.peg.803"/>
<dbReference type="EMBL" id="CP001719">
    <property type="protein sequence ID" value="ADC46653.1"/>
    <property type="molecule type" value="Genomic_DNA"/>
</dbReference>
<evidence type="ECO:0000256" key="1">
    <source>
        <dbReference type="SAM" id="Phobius"/>
    </source>
</evidence>
<keyword evidence="1" id="KW-0812">Transmembrane</keyword>
<keyword evidence="1" id="KW-1133">Transmembrane helix</keyword>
<evidence type="ECO:0000313" key="3">
    <source>
        <dbReference type="Proteomes" id="UP000008680"/>
    </source>
</evidence>
<evidence type="ECO:0000313" key="2">
    <source>
        <dbReference type="EMBL" id="ADC46653.1"/>
    </source>
</evidence>
<keyword evidence="1" id="KW-0472">Membrane</keyword>
<sequence>MDRKDIIIIILVLIIISLLALGLHNHQVTDQGTDLYRTVKVSPSFSLDVPLSSNLTRENVSENMYIVNDYQNDIQIISFNMKNASKMDLIEDGYQYLKREESYKFGAEEIIKISNHTVWHNKDDGSYIAFFSPNNTEDNIMLVTHDNITMARILSSARY</sequence>
<dbReference type="RefSeq" id="WP_012955604.1">
    <property type="nucleotide sequence ID" value="NC_013790.1"/>
</dbReference>
<proteinExistence type="predicted"/>
<dbReference type="AlphaFoldDB" id="D3E292"/>
<dbReference type="KEGG" id="mru:mru_0802"/>
<gene>
    <name evidence="2" type="ordered locus">mru_0802</name>
</gene>
<dbReference type="GeneID" id="8770451"/>
<dbReference type="Proteomes" id="UP000008680">
    <property type="component" value="Chromosome"/>
</dbReference>
<dbReference type="OrthoDB" id="78122at2157"/>
<dbReference type="HOGENOM" id="CLU_1656896_0_0_2"/>
<accession>D3E292</accession>
<keyword evidence="3" id="KW-1185">Reference proteome</keyword>
<reference evidence="2 3" key="1">
    <citation type="journal article" date="2010" name="PLoS ONE">
        <title>The genome sequence of the rumen methanogen Methanobrevibacter ruminantium reveals new possibilities for controlling ruminant methane emissions.</title>
        <authorList>
            <person name="Leahy S.C."/>
            <person name="Kelly W.J."/>
            <person name="Altermann E."/>
            <person name="Ronimus R.S."/>
            <person name="Yeoman C.J."/>
            <person name="Pacheco D.M."/>
            <person name="Li D."/>
            <person name="Kong Z."/>
            <person name="McTavish S."/>
            <person name="Sang C."/>
            <person name="Lambie S.C."/>
            <person name="Janssen P.H."/>
            <person name="Dey D."/>
            <person name="Attwood G.T."/>
        </authorList>
    </citation>
    <scope>NUCLEOTIDE SEQUENCE [LARGE SCALE GENOMIC DNA]</scope>
    <source>
        <strain evidence="3">ATCC 35063 / DSM 1093 / JCM 13430 / OCM 146 / M1</strain>
    </source>
</reference>
<name>D3E292_METRM</name>